<dbReference type="Proteomes" id="UP000239007">
    <property type="component" value="Unassembled WGS sequence"/>
</dbReference>
<dbReference type="RefSeq" id="WP_105052737.1">
    <property type="nucleotide sequence ID" value="NZ_BMYG01000006.1"/>
</dbReference>
<dbReference type="PANTHER" id="PTHR43461">
    <property type="entry name" value="TRANSMEMBRANE PROTEIN 256"/>
    <property type="match status" value="1"/>
</dbReference>
<evidence type="ECO:0000256" key="2">
    <source>
        <dbReference type="ARBA" id="ARBA00009694"/>
    </source>
</evidence>
<evidence type="ECO:0000313" key="8">
    <source>
        <dbReference type="Proteomes" id="UP000239007"/>
    </source>
</evidence>
<organism evidence="7 8">
    <name type="scientific">Psychrosphaera saromensis</name>
    <dbReference type="NCBI Taxonomy" id="716813"/>
    <lineage>
        <taxon>Bacteria</taxon>
        <taxon>Pseudomonadati</taxon>
        <taxon>Pseudomonadota</taxon>
        <taxon>Gammaproteobacteria</taxon>
        <taxon>Alteromonadales</taxon>
        <taxon>Pseudoalteromonadaceae</taxon>
        <taxon>Psychrosphaera</taxon>
    </lineage>
</organism>
<reference evidence="7 8" key="1">
    <citation type="submission" date="2016-12" db="EMBL/GenBank/DDBJ databases">
        <title>Diversity of luminous bacteria.</title>
        <authorList>
            <person name="Yoshizawa S."/>
            <person name="Kogure K."/>
        </authorList>
    </citation>
    <scope>NUCLEOTIDE SEQUENCE [LARGE SCALE GENOMIC DNA]</scope>
    <source>
        <strain evidence="7 8">SA4-48</strain>
    </source>
</reference>
<protein>
    <recommendedName>
        <fullName evidence="9">DUF423 domain-containing protein</fullName>
    </recommendedName>
</protein>
<dbReference type="OrthoDB" id="9802121at2"/>
<dbReference type="GO" id="GO:0005886">
    <property type="term" value="C:plasma membrane"/>
    <property type="evidence" value="ECO:0007669"/>
    <property type="project" value="TreeGrafter"/>
</dbReference>
<name>A0A2S7UW59_9GAMM</name>
<evidence type="ECO:0000256" key="3">
    <source>
        <dbReference type="ARBA" id="ARBA00022692"/>
    </source>
</evidence>
<feature type="transmembrane region" description="Helical" evidence="6">
    <location>
        <begin position="44"/>
        <end position="64"/>
    </location>
</feature>
<feature type="transmembrane region" description="Helical" evidence="6">
    <location>
        <begin position="76"/>
        <end position="93"/>
    </location>
</feature>
<keyword evidence="4 6" id="KW-1133">Transmembrane helix</keyword>
<evidence type="ECO:0000256" key="6">
    <source>
        <dbReference type="SAM" id="Phobius"/>
    </source>
</evidence>
<evidence type="ECO:0000313" key="7">
    <source>
        <dbReference type="EMBL" id="PQJ54224.1"/>
    </source>
</evidence>
<dbReference type="Pfam" id="PF04241">
    <property type="entry name" value="DUF423"/>
    <property type="match status" value="1"/>
</dbReference>
<keyword evidence="3 6" id="KW-0812">Transmembrane</keyword>
<keyword evidence="5 6" id="KW-0472">Membrane</keyword>
<sequence>MKLHLNAKSFKLFAAISGLLAVGLGAFAAHGLKGSLSSYSLGIWQTAVFYQFVHTLVILQLSHLVSSRLLIRSQTWFALGIILFCGSLYVLALTGITKLGMLTPVGGVCWLYLIVNIIKQD</sequence>
<comment type="subcellular location">
    <subcellularLocation>
        <location evidence="1">Membrane</location>
        <topology evidence="1">Multi-pass membrane protein</topology>
    </subcellularLocation>
</comment>
<dbReference type="AlphaFoldDB" id="A0A2S7UW59"/>
<keyword evidence="8" id="KW-1185">Reference proteome</keyword>
<evidence type="ECO:0008006" key="9">
    <source>
        <dbReference type="Google" id="ProtNLM"/>
    </source>
</evidence>
<comment type="caution">
    <text evidence="7">The sequence shown here is derived from an EMBL/GenBank/DDBJ whole genome shotgun (WGS) entry which is preliminary data.</text>
</comment>
<evidence type="ECO:0000256" key="4">
    <source>
        <dbReference type="ARBA" id="ARBA00022989"/>
    </source>
</evidence>
<evidence type="ECO:0000256" key="5">
    <source>
        <dbReference type="ARBA" id="ARBA00023136"/>
    </source>
</evidence>
<gene>
    <name evidence="7" type="ORF">BTO11_11550</name>
</gene>
<accession>A0A2S7UW59</accession>
<dbReference type="PANTHER" id="PTHR43461:SF1">
    <property type="entry name" value="TRANSMEMBRANE PROTEIN 256"/>
    <property type="match status" value="1"/>
</dbReference>
<proteinExistence type="inferred from homology"/>
<feature type="transmembrane region" description="Helical" evidence="6">
    <location>
        <begin position="99"/>
        <end position="118"/>
    </location>
</feature>
<evidence type="ECO:0000256" key="1">
    <source>
        <dbReference type="ARBA" id="ARBA00004141"/>
    </source>
</evidence>
<comment type="similarity">
    <text evidence="2">Belongs to the UPF0382 family.</text>
</comment>
<dbReference type="InterPro" id="IPR006696">
    <property type="entry name" value="DUF423"/>
</dbReference>
<dbReference type="EMBL" id="MSCH01000003">
    <property type="protein sequence ID" value="PQJ54224.1"/>
    <property type="molecule type" value="Genomic_DNA"/>
</dbReference>